<proteinExistence type="predicted"/>
<dbReference type="Proteomes" id="UP000045782">
    <property type="component" value="Unassembled WGS sequence"/>
</dbReference>
<evidence type="ECO:0000313" key="1">
    <source>
        <dbReference type="EMBL" id="CPV40196.1"/>
    </source>
</evidence>
<reference evidence="1 2" key="1">
    <citation type="submission" date="2015-03" db="EMBL/GenBank/DDBJ databases">
        <authorList>
            <person name="Murphy D."/>
        </authorList>
    </citation>
    <scope>NUCLEOTIDE SEQUENCE [LARGE SCALE GENOMIC DNA]</scope>
    <source>
        <strain evidence="1 2">PAP088</strain>
    </source>
</reference>
<dbReference type="AlphaFoldDB" id="A0A0U1AJQ1"/>
<gene>
    <name evidence="1" type="ORF">ERS075579_01129</name>
</gene>
<name>A0A0U1AJQ1_9MYCO</name>
<evidence type="ECO:0000313" key="2">
    <source>
        <dbReference type="Proteomes" id="UP000045782"/>
    </source>
</evidence>
<accession>A0A0U1AJQ1</accession>
<organism evidence="1 2">
    <name type="scientific">Mycobacteroides abscessus</name>
    <dbReference type="NCBI Taxonomy" id="36809"/>
    <lineage>
        <taxon>Bacteria</taxon>
        <taxon>Bacillati</taxon>
        <taxon>Actinomycetota</taxon>
        <taxon>Actinomycetes</taxon>
        <taxon>Mycobacteriales</taxon>
        <taxon>Mycobacteriaceae</taxon>
        <taxon>Mycobacteroides</taxon>
    </lineage>
</organism>
<sequence>MALVLEETLQTVKDKQWALADVDWDAPGAETISPELWPKLKSFMADLVWIENIGARGFAALAKKAPDPTLAEIYRYFHAEEQKHANAELALMRRWGMLEKDEIPEPNINVRLAIEWLDKYSDGLSLTVLGTVIPLLEVALDGALLKFLLEEVQDPVCHQAFRHINSDESRHLAVDFHVLDMMGHGNLRRVVIENVATVINPSLLLGLLLGLGTGIPLINRIKGNLIGMGLREQRLYDAMLRFINVGDRGDGKRLLVYQVLKSGAKLITDPDNRFHRPYHALANSMVRLSDHYPRKRLAPQPSWSKELTYEATA</sequence>
<protein>
    <submittedName>
        <fullName evidence="1">Putative reductase</fullName>
    </submittedName>
</protein>
<dbReference type="InterPro" id="IPR009078">
    <property type="entry name" value="Ferritin-like_SF"/>
</dbReference>
<dbReference type="SUPFAM" id="SSF47240">
    <property type="entry name" value="Ferritin-like"/>
    <property type="match status" value="1"/>
</dbReference>
<dbReference type="RefSeq" id="WP_005062026.1">
    <property type="nucleotide sequence ID" value="NZ_AP022621.1"/>
</dbReference>
<dbReference type="EMBL" id="CSWP01000002">
    <property type="protein sequence ID" value="CPV40196.1"/>
    <property type="molecule type" value="Genomic_DNA"/>
</dbReference>